<dbReference type="SUPFAM" id="SSF48452">
    <property type="entry name" value="TPR-like"/>
    <property type="match status" value="2"/>
</dbReference>
<dbReference type="AlphaFoldDB" id="A0A917SRG2"/>
<keyword evidence="4" id="KW-1185">Reference proteome</keyword>
<evidence type="ECO:0000256" key="1">
    <source>
        <dbReference type="SAM" id="MobiDB-lite"/>
    </source>
</evidence>
<dbReference type="InterPro" id="IPR024983">
    <property type="entry name" value="CHAT_dom"/>
</dbReference>
<reference evidence="3" key="2">
    <citation type="submission" date="2020-09" db="EMBL/GenBank/DDBJ databases">
        <authorList>
            <person name="Sun Q."/>
            <person name="Zhou Y."/>
        </authorList>
    </citation>
    <scope>NUCLEOTIDE SEQUENCE</scope>
    <source>
        <strain evidence="3">CGMCC 4.7308</strain>
    </source>
</reference>
<feature type="domain" description="CHAT" evidence="2">
    <location>
        <begin position="646"/>
        <end position="876"/>
    </location>
</feature>
<organism evidence="3 4">
    <name type="scientific">Nakamurella endophytica</name>
    <dbReference type="NCBI Taxonomy" id="1748367"/>
    <lineage>
        <taxon>Bacteria</taxon>
        <taxon>Bacillati</taxon>
        <taxon>Actinomycetota</taxon>
        <taxon>Actinomycetes</taxon>
        <taxon>Nakamurellales</taxon>
        <taxon>Nakamurellaceae</taxon>
        <taxon>Nakamurella</taxon>
    </lineage>
</organism>
<evidence type="ECO:0000313" key="4">
    <source>
        <dbReference type="Proteomes" id="UP000655208"/>
    </source>
</evidence>
<evidence type="ECO:0000313" key="3">
    <source>
        <dbReference type="EMBL" id="GGL91248.1"/>
    </source>
</evidence>
<reference evidence="3" key="1">
    <citation type="journal article" date="2014" name="Int. J. Syst. Evol. Microbiol.">
        <title>Complete genome sequence of Corynebacterium casei LMG S-19264T (=DSM 44701T), isolated from a smear-ripened cheese.</title>
        <authorList>
            <consortium name="US DOE Joint Genome Institute (JGI-PGF)"/>
            <person name="Walter F."/>
            <person name="Albersmeier A."/>
            <person name="Kalinowski J."/>
            <person name="Ruckert C."/>
        </authorList>
    </citation>
    <scope>NUCLEOTIDE SEQUENCE</scope>
    <source>
        <strain evidence="3">CGMCC 4.7308</strain>
    </source>
</reference>
<name>A0A917SRG2_9ACTN</name>
<dbReference type="EMBL" id="BMNA01000002">
    <property type="protein sequence ID" value="GGL91248.1"/>
    <property type="molecule type" value="Genomic_DNA"/>
</dbReference>
<dbReference type="SMART" id="SM00028">
    <property type="entry name" value="TPR"/>
    <property type="match status" value="3"/>
</dbReference>
<dbReference type="RefSeq" id="WP_188940302.1">
    <property type="nucleotide sequence ID" value="NZ_BMNA01000002.1"/>
</dbReference>
<dbReference type="Pfam" id="PF12770">
    <property type="entry name" value="CHAT"/>
    <property type="match status" value="1"/>
</dbReference>
<feature type="region of interest" description="Disordered" evidence="1">
    <location>
        <begin position="301"/>
        <end position="356"/>
    </location>
</feature>
<proteinExistence type="predicted"/>
<protein>
    <submittedName>
        <fullName evidence="3">CHAT domain-containing protein</fullName>
    </submittedName>
</protein>
<gene>
    <name evidence="3" type="ORF">GCM10011594_08680</name>
</gene>
<sequence length="896" mass="92932">MPTRRPDDVPAERAAGLLADIRQAANAGRLTAAVRIGERALRQLGDHPEVADVRVRIQVVLGTCHADTGRVDEAFRLFDDAERRRPGARDGVVDGARGLLEFRLGRSADALASFSRVIDGAPDADAVTRWAASVNRGLLHMQAGHLADAARDTQRAAELAEGFDDRGPALMSRHNLGYVQYLAGDIPRALADMELAQRAAPESYVGIPALDRARVLLAAGLQTEAREFLDLALADFTRNRARTELADALLVSAELRALTGDLAGGRREARRAGTVYRQVGNQVAALLADYSVLRLPSLLPPDAAGRPGGGAPAQSGSAPPTPGVHGRDPALTGRRGRDPSPAGLRGRDPAPADGPAAADLADRLLAAGFAEEAAHARLLAAEAALDRGDVPAAADRLAGADAAAARPTLALTLHRRLVRGRLAAARDDIHGALAQLRAGLDELADFQARFGSQDLQSGSAVHGRLLARTGLRLAVGTGSPARILQWLERSRAASTRLAAVTPPADPELAELLGALRQATNQAREAALGAGPDPDLDRRVAELRRRVRARSWIVAGSGAVRRPVTLAAVQRLLAADPTDPTVVAYVTGEGAVFALTVTARRADFRRLGPWPGDPQRHRRLVADLDMLAAGRVPPPIRRVARASAAAELRRLDLELVQPLRDRFTGGPLLVAAVGELATLPWTLLPSLAGCPVSVSSSVTAAMAGAGRPARAHLRGVLSVAGPEVPHGVEEAERVAQLHAGAGLLAGDAATGEAVLAQVPVGGVLHVAAHGRHEPESPLFSSVLLADGPLYAYDIAPNPSLPDQVVLSCCDVGRSAFRPGGEPLGLAAALLRSGVSTVVTAVSRVSDGVAAAVMAEYHARLLDGAGPAAALAQAVAAVGDPADPDGVAAPFSLFGAGS</sequence>
<dbReference type="InterPro" id="IPR011990">
    <property type="entry name" value="TPR-like_helical_dom_sf"/>
</dbReference>
<dbReference type="Gene3D" id="1.25.40.10">
    <property type="entry name" value="Tetratricopeptide repeat domain"/>
    <property type="match status" value="1"/>
</dbReference>
<evidence type="ECO:0000259" key="2">
    <source>
        <dbReference type="Pfam" id="PF12770"/>
    </source>
</evidence>
<accession>A0A917SRG2</accession>
<dbReference type="InterPro" id="IPR019734">
    <property type="entry name" value="TPR_rpt"/>
</dbReference>
<comment type="caution">
    <text evidence="3">The sequence shown here is derived from an EMBL/GenBank/DDBJ whole genome shotgun (WGS) entry which is preliminary data.</text>
</comment>
<dbReference type="Proteomes" id="UP000655208">
    <property type="component" value="Unassembled WGS sequence"/>
</dbReference>